<dbReference type="RefSeq" id="WP_142894043.1">
    <property type="nucleotide sequence ID" value="NZ_ML660052.1"/>
</dbReference>
<comment type="caution">
    <text evidence="13">The sequence shown here is derived from an EMBL/GenBank/DDBJ whole genome shotgun (WGS) entry which is preliminary data.</text>
</comment>
<dbReference type="PROSITE" id="PS50109">
    <property type="entry name" value="HIS_KIN"/>
    <property type="match status" value="1"/>
</dbReference>
<evidence type="ECO:0000256" key="1">
    <source>
        <dbReference type="ARBA" id="ARBA00000085"/>
    </source>
</evidence>
<organism evidence="13 14">
    <name type="scientific">Denitrobaculum tricleocarpae</name>
    <dbReference type="NCBI Taxonomy" id="2591009"/>
    <lineage>
        <taxon>Bacteria</taxon>
        <taxon>Pseudomonadati</taxon>
        <taxon>Pseudomonadota</taxon>
        <taxon>Alphaproteobacteria</taxon>
        <taxon>Rhodospirillales</taxon>
        <taxon>Rhodospirillaceae</taxon>
        <taxon>Denitrobaculum</taxon>
    </lineage>
</organism>
<dbReference type="SUPFAM" id="SSF47384">
    <property type="entry name" value="Homodimeric domain of signal transducing histidine kinase"/>
    <property type="match status" value="1"/>
</dbReference>
<evidence type="ECO:0000256" key="7">
    <source>
        <dbReference type="ARBA" id="ARBA00022777"/>
    </source>
</evidence>
<evidence type="ECO:0000256" key="9">
    <source>
        <dbReference type="ARBA" id="ARBA00023012"/>
    </source>
</evidence>
<evidence type="ECO:0000256" key="3">
    <source>
        <dbReference type="ARBA" id="ARBA00012438"/>
    </source>
</evidence>
<dbReference type="SMART" id="SM00387">
    <property type="entry name" value="HATPase_c"/>
    <property type="match status" value="1"/>
</dbReference>
<dbReference type="InterPro" id="IPR004358">
    <property type="entry name" value="Sig_transdc_His_kin-like_C"/>
</dbReference>
<evidence type="ECO:0000256" key="10">
    <source>
        <dbReference type="ARBA" id="ARBA00023136"/>
    </source>
</evidence>
<keyword evidence="8 11" id="KW-1133">Transmembrane helix</keyword>
<reference evidence="13 14" key="1">
    <citation type="submission" date="2019-06" db="EMBL/GenBank/DDBJ databases">
        <title>Whole genome sequence for Rhodospirillaceae sp. R148.</title>
        <authorList>
            <person name="Wang G."/>
        </authorList>
    </citation>
    <scope>NUCLEOTIDE SEQUENCE [LARGE SCALE GENOMIC DNA]</scope>
    <source>
        <strain evidence="13 14">R148</strain>
    </source>
</reference>
<protein>
    <recommendedName>
        <fullName evidence="3">histidine kinase</fullName>
        <ecNumber evidence="3">2.7.13.3</ecNumber>
    </recommendedName>
</protein>
<dbReference type="InterPro" id="IPR036890">
    <property type="entry name" value="HATPase_C_sf"/>
</dbReference>
<evidence type="ECO:0000256" key="6">
    <source>
        <dbReference type="ARBA" id="ARBA00022692"/>
    </source>
</evidence>
<dbReference type="PRINTS" id="PR00344">
    <property type="entry name" value="BCTRLSENSOR"/>
</dbReference>
<comment type="subcellular location">
    <subcellularLocation>
        <location evidence="2">Membrane</location>
        <topology evidence="2">Multi-pass membrane protein</topology>
    </subcellularLocation>
</comment>
<feature type="transmembrane region" description="Helical" evidence="11">
    <location>
        <begin position="16"/>
        <end position="35"/>
    </location>
</feature>
<evidence type="ECO:0000313" key="14">
    <source>
        <dbReference type="Proteomes" id="UP000315252"/>
    </source>
</evidence>
<sequence>MTDAVPSLTQLLTRRLALIAVIVFLLNSLAVGIYYGSDRNALENEAIAHETQRMQDALVGRSVPEDAAVRTLYAAHPDAYAFALVDRGGSVLEAMNPELIPPAAINLFADDWVTRLDTPGGYLLVAGHEFGEQEDGQQQDGQHQDGEHEHGLRMIFVMASDPARLLWRAFLGEFYNHVWLPILPLVLLLIGANIFLIRRGLAPIAAAAEWARSLRPGEPAPQPPAAQVPAEIADLIDATQRSLDRLTEAFDAEKRHAAEAAHALRTPVAVLVARLDALPPGETTDRLRADLSALSRTVQQVLAASRADVLTLPENTTVDLRDMAEAVTAALAPFAYSKGIELSLTLPDGGVMVRADPEGVELALSNLVENAILHGCAGPVEISVGPGPVLRVRDHGPGLPPEAQGHLFEPFWRGPGAVPGGAGLGLAIVDRLQRAQAGSVEARPAPGGGAEFILSFRSSV</sequence>
<evidence type="ECO:0000256" key="11">
    <source>
        <dbReference type="SAM" id="Phobius"/>
    </source>
</evidence>
<proteinExistence type="predicted"/>
<dbReference type="InterPro" id="IPR050428">
    <property type="entry name" value="TCS_sensor_his_kinase"/>
</dbReference>
<keyword evidence="6 11" id="KW-0812">Transmembrane</keyword>
<keyword evidence="7 13" id="KW-0418">Kinase</keyword>
<dbReference type="GO" id="GO:0000155">
    <property type="term" value="F:phosphorelay sensor kinase activity"/>
    <property type="evidence" value="ECO:0007669"/>
    <property type="project" value="InterPro"/>
</dbReference>
<dbReference type="EC" id="2.7.13.3" evidence="3"/>
<dbReference type="Gene3D" id="1.10.287.130">
    <property type="match status" value="1"/>
</dbReference>
<feature type="transmembrane region" description="Helical" evidence="11">
    <location>
        <begin position="178"/>
        <end position="197"/>
    </location>
</feature>
<dbReference type="OrthoDB" id="8673316at2"/>
<dbReference type="Pfam" id="PF02518">
    <property type="entry name" value="HATPase_c"/>
    <property type="match status" value="1"/>
</dbReference>
<name>A0A545U0V3_9PROT</name>
<dbReference type="InterPro" id="IPR003594">
    <property type="entry name" value="HATPase_dom"/>
</dbReference>
<evidence type="ECO:0000259" key="12">
    <source>
        <dbReference type="PROSITE" id="PS50109"/>
    </source>
</evidence>
<dbReference type="InterPro" id="IPR036097">
    <property type="entry name" value="HisK_dim/P_sf"/>
</dbReference>
<dbReference type="PANTHER" id="PTHR45436:SF15">
    <property type="entry name" value="SENSOR HISTIDINE KINASE CUSS"/>
    <property type="match status" value="1"/>
</dbReference>
<keyword evidence="10 11" id="KW-0472">Membrane</keyword>
<dbReference type="PANTHER" id="PTHR45436">
    <property type="entry name" value="SENSOR HISTIDINE KINASE YKOH"/>
    <property type="match status" value="1"/>
</dbReference>
<dbReference type="InterPro" id="IPR005467">
    <property type="entry name" value="His_kinase_dom"/>
</dbReference>
<evidence type="ECO:0000256" key="2">
    <source>
        <dbReference type="ARBA" id="ARBA00004141"/>
    </source>
</evidence>
<evidence type="ECO:0000256" key="5">
    <source>
        <dbReference type="ARBA" id="ARBA00022679"/>
    </source>
</evidence>
<dbReference type="EMBL" id="VHSH01000001">
    <property type="protein sequence ID" value="TQV83109.1"/>
    <property type="molecule type" value="Genomic_DNA"/>
</dbReference>
<dbReference type="AlphaFoldDB" id="A0A545U0V3"/>
<accession>A0A545U0V3</accession>
<dbReference type="Proteomes" id="UP000315252">
    <property type="component" value="Unassembled WGS sequence"/>
</dbReference>
<gene>
    <name evidence="13" type="ORF">FKG95_00445</name>
</gene>
<dbReference type="SUPFAM" id="SSF55874">
    <property type="entry name" value="ATPase domain of HSP90 chaperone/DNA topoisomerase II/histidine kinase"/>
    <property type="match status" value="1"/>
</dbReference>
<keyword evidence="9" id="KW-0902">Two-component regulatory system</keyword>
<keyword evidence="14" id="KW-1185">Reference proteome</keyword>
<feature type="domain" description="Histidine kinase" evidence="12">
    <location>
        <begin position="259"/>
        <end position="460"/>
    </location>
</feature>
<keyword evidence="4" id="KW-0597">Phosphoprotein</keyword>
<comment type="catalytic activity">
    <reaction evidence="1">
        <text>ATP + protein L-histidine = ADP + protein N-phospho-L-histidine.</text>
        <dbReference type="EC" id="2.7.13.3"/>
    </reaction>
</comment>
<dbReference type="Gene3D" id="3.30.565.10">
    <property type="entry name" value="Histidine kinase-like ATPase, C-terminal domain"/>
    <property type="match status" value="1"/>
</dbReference>
<keyword evidence="5" id="KW-0808">Transferase</keyword>
<evidence type="ECO:0000256" key="4">
    <source>
        <dbReference type="ARBA" id="ARBA00022553"/>
    </source>
</evidence>
<evidence type="ECO:0000256" key="8">
    <source>
        <dbReference type="ARBA" id="ARBA00022989"/>
    </source>
</evidence>
<dbReference type="GO" id="GO:0005886">
    <property type="term" value="C:plasma membrane"/>
    <property type="evidence" value="ECO:0007669"/>
    <property type="project" value="TreeGrafter"/>
</dbReference>
<evidence type="ECO:0000313" key="13">
    <source>
        <dbReference type="EMBL" id="TQV83109.1"/>
    </source>
</evidence>